<reference evidence="3" key="1">
    <citation type="submission" date="2014-09" db="EMBL/GenBank/DDBJ databases">
        <authorList>
            <person name="Sharma Rahul"/>
            <person name="Thines Marco"/>
        </authorList>
    </citation>
    <scope>NUCLEOTIDE SEQUENCE [LARGE SCALE GENOMIC DNA]</scope>
</reference>
<keyword evidence="3" id="KW-1185">Reference proteome</keyword>
<dbReference type="RefSeq" id="XP_024573514.1">
    <property type="nucleotide sequence ID" value="XM_024722438.1"/>
</dbReference>
<name>A0A0P1A976_PLAHL</name>
<dbReference type="Proteomes" id="UP000054928">
    <property type="component" value="Unassembled WGS sequence"/>
</dbReference>
<dbReference type="STRING" id="4781.A0A0P1A976"/>
<sequence>MRINASRTQAHLVHYKDQQTLLLARQRAERRVYEEKEKHQLRLQQLSHRKQLSSDNKDCNSKTIPPRRKSYRVDKSHGICFVSIKALINNYLYSSFMAQHSIS</sequence>
<dbReference type="EMBL" id="CCYD01000261">
    <property type="protein sequence ID" value="CEG37145.1"/>
    <property type="molecule type" value="Genomic_DNA"/>
</dbReference>
<feature type="region of interest" description="Disordered" evidence="1">
    <location>
        <begin position="44"/>
        <end position="68"/>
    </location>
</feature>
<dbReference type="OrthoDB" id="10045021at2759"/>
<proteinExistence type="predicted"/>
<protein>
    <submittedName>
        <fullName evidence="2">Uncharacterized protein</fullName>
    </submittedName>
</protein>
<evidence type="ECO:0000313" key="3">
    <source>
        <dbReference type="Proteomes" id="UP000054928"/>
    </source>
</evidence>
<dbReference type="GeneID" id="36399651"/>
<dbReference type="AlphaFoldDB" id="A0A0P1A976"/>
<organism evidence="2 3">
    <name type="scientific">Plasmopara halstedii</name>
    <name type="common">Downy mildew of sunflower</name>
    <dbReference type="NCBI Taxonomy" id="4781"/>
    <lineage>
        <taxon>Eukaryota</taxon>
        <taxon>Sar</taxon>
        <taxon>Stramenopiles</taxon>
        <taxon>Oomycota</taxon>
        <taxon>Peronosporomycetes</taxon>
        <taxon>Peronosporales</taxon>
        <taxon>Peronosporaceae</taxon>
        <taxon>Plasmopara</taxon>
    </lineage>
</organism>
<accession>A0A0P1A976</accession>
<evidence type="ECO:0000313" key="2">
    <source>
        <dbReference type="EMBL" id="CEG37145.1"/>
    </source>
</evidence>
<evidence type="ECO:0000256" key="1">
    <source>
        <dbReference type="SAM" id="MobiDB-lite"/>
    </source>
</evidence>